<feature type="region of interest" description="Disordered" evidence="1">
    <location>
        <begin position="1"/>
        <end position="56"/>
    </location>
</feature>
<dbReference type="RefSeq" id="XP_017777867.1">
    <property type="nucleotide sequence ID" value="XM_017922378.1"/>
</dbReference>
<evidence type="ECO:0000313" key="2">
    <source>
        <dbReference type="Proteomes" id="UP000695000"/>
    </source>
</evidence>
<feature type="compositionally biased region" description="Polar residues" evidence="1">
    <location>
        <begin position="24"/>
        <end position="44"/>
    </location>
</feature>
<feature type="compositionally biased region" description="Basic and acidic residues" evidence="1">
    <location>
        <begin position="13"/>
        <end position="23"/>
    </location>
</feature>
<accession>A0ABM1MTG7</accession>
<keyword evidence="2" id="KW-1185">Reference proteome</keyword>
<dbReference type="GeneID" id="108563641"/>
<organism evidence="2 3">
    <name type="scientific">Nicrophorus vespilloides</name>
    <name type="common">Boreal carrion beetle</name>
    <dbReference type="NCBI Taxonomy" id="110193"/>
    <lineage>
        <taxon>Eukaryota</taxon>
        <taxon>Metazoa</taxon>
        <taxon>Ecdysozoa</taxon>
        <taxon>Arthropoda</taxon>
        <taxon>Hexapoda</taxon>
        <taxon>Insecta</taxon>
        <taxon>Pterygota</taxon>
        <taxon>Neoptera</taxon>
        <taxon>Endopterygota</taxon>
        <taxon>Coleoptera</taxon>
        <taxon>Polyphaga</taxon>
        <taxon>Staphyliniformia</taxon>
        <taxon>Silphidae</taxon>
        <taxon>Nicrophorinae</taxon>
        <taxon>Nicrophorus</taxon>
    </lineage>
</organism>
<evidence type="ECO:0000313" key="3">
    <source>
        <dbReference type="RefSeq" id="XP_017777867.1"/>
    </source>
</evidence>
<protein>
    <submittedName>
        <fullName evidence="3">Uncharacterized protein LOC108563641</fullName>
    </submittedName>
</protein>
<dbReference type="Gene3D" id="1.10.238.10">
    <property type="entry name" value="EF-hand"/>
    <property type="match status" value="1"/>
</dbReference>
<reference evidence="3" key="1">
    <citation type="submission" date="2025-08" db="UniProtKB">
        <authorList>
            <consortium name="RefSeq"/>
        </authorList>
    </citation>
    <scope>IDENTIFICATION</scope>
    <source>
        <tissue evidence="3">Whole Larva</tissue>
    </source>
</reference>
<dbReference type="SUPFAM" id="SSF47473">
    <property type="entry name" value="EF-hand"/>
    <property type="match status" value="1"/>
</dbReference>
<sequence length="399" mass="45914">MDNESVENVSRLSSRESSHKDLTASRSSIKSTKSVDKNSSSASQKGEKDVHFQKGSVKIKADEKKMELEYRTGTDPSIKVPNKIIANWRHACDRTRDRTRDLLKRWRTLPEYEVVADKKIGPKLDKTDSQNESCGWSVHVWTTWVDRFSVDTMEAWENESQLFELTPIQTNKFTHFFTTLLDHDQDELICDQDFGALIERLRHFADWSTNSPEYNILREVERGFMDTFLQEIHDEKLGFQVNGQTYLTLDGWLYKWAQLVTGSKSLNDFPIWLQYFVKVLFQVINRTNSGIITKEELNAFYSSVLGLESSKVDEILNLAYYAMTSNGDHLLGFKAFRLCFSNYLLGRYPNGPGHYILGATPLPLSSALFPVDYSALNAQPEDLEQYVPDNKTNRRSVIV</sequence>
<proteinExistence type="predicted"/>
<feature type="compositionally biased region" description="Polar residues" evidence="1">
    <location>
        <begin position="1"/>
        <end position="12"/>
    </location>
</feature>
<dbReference type="Proteomes" id="UP000695000">
    <property type="component" value="Unplaced"/>
</dbReference>
<evidence type="ECO:0000256" key="1">
    <source>
        <dbReference type="SAM" id="MobiDB-lite"/>
    </source>
</evidence>
<dbReference type="InterPro" id="IPR011992">
    <property type="entry name" value="EF-hand-dom_pair"/>
</dbReference>
<gene>
    <name evidence="3" type="primary">LOC108563641</name>
</gene>
<name>A0ABM1MTG7_NICVS</name>